<reference evidence="1 2" key="1">
    <citation type="journal article" date="2023" name="Nucleic Acids Res.">
        <title>The hologenome of Daphnia magna reveals possible DNA methylation and microbiome-mediated evolution of the host genome.</title>
        <authorList>
            <person name="Chaturvedi A."/>
            <person name="Li X."/>
            <person name="Dhandapani V."/>
            <person name="Marshall H."/>
            <person name="Kissane S."/>
            <person name="Cuenca-Cambronero M."/>
            <person name="Asole G."/>
            <person name="Calvet F."/>
            <person name="Ruiz-Romero M."/>
            <person name="Marangio P."/>
            <person name="Guigo R."/>
            <person name="Rago D."/>
            <person name="Mirbahai L."/>
            <person name="Eastwood N."/>
            <person name="Colbourne J.K."/>
            <person name="Zhou J."/>
            <person name="Mallon E."/>
            <person name="Orsini L."/>
        </authorList>
    </citation>
    <scope>NUCLEOTIDE SEQUENCE [LARGE SCALE GENOMIC DNA]</scope>
    <source>
        <strain evidence="1">LRV0_1</strain>
    </source>
</reference>
<name>A0ABR0B305_9CRUS</name>
<sequence>MQVESVFQQEPKERESKDAVGNVEETFHFILIDCDCETAIHPSNLVANSSILLCWPIYKLVIRLLNCANAILIAISVLYCQPDGLN</sequence>
<dbReference type="EMBL" id="JAOYFB010000040">
    <property type="protein sequence ID" value="KAK4035852.1"/>
    <property type="molecule type" value="Genomic_DNA"/>
</dbReference>
<evidence type="ECO:0000313" key="2">
    <source>
        <dbReference type="Proteomes" id="UP001234178"/>
    </source>
</evidence>
<keyword evidence="2" id="KW-1185">Reference proteome</keyword>
<comment type="caution">
    <text evidence="1">The sequence shown here is derived from an EMBL/GenBank/DDBJ whole genome shotgun (WGS) entry which is preliminary data.</text>
</comment>
<evidence type="ECO:0000313" key="1">
    <source>
        <dbReference type="EMBL" id="KAK4035852.1"/>
    </source>
</evidence>
<protein>
    <submittedName>
        <fullName evidence="1">Uncharacterized protein</fullName>
    </submittedName>
</protein>
<gene>
    <name evidence="1" type="ORF">OUZ56_027933</name>
</gene>
<organism evidence="1 2">
    <name type="scientific">Daphnia magna</name>
    <dbReference type="NCBI Taxonomy" id="35525"/>
    <lineage>
        <taxon>Eukaryota</taxon>
        <taxon>Metazoa</taxon>
        <taxon>Ecdysozoa</taxon>
        <taxon>Arthropoda</taxon>
        <taxon>Crustacea</taxon>
        <taxon>Branchiopoda</taxon>
        <taxon>Diplostraca</taxon>
        <taxon>Cladocera</taxon>
        <taxon>Anomopoda</taxon>
        <taxon>Daphniidae</taxon>
        <taxon>Daphnia</taxon>
    </lineage>
</organism>
<dbReference type="Proteomes" id="UP001234178">
    <property type="component" value="Unassembled WGS sequence"/>
</dbReference>
<accession>A0ABR0B305</accession>
<proteinExistence type="predicted"/>